<reference evidence="1 2" key="1">
    <citation type="journal article" date="2011" name="PLoS Genet.">
        <title>Genomic analysis of the necrotrophic fungal pathogens Sclerotinia sclerotiorum and Botrytis cinerea.</title>
        <authorList>
            <person name="Amselem J."/>
            <person name="Cuomo C.A."/>
            <person name="van Kan J.A."/>
            <person name="Viaud M."/>
            <person name="Benito E.P."/>
            <person name="Couloux A."/>
            <person name="Coutinho P.M."/>
            <person name="de Vries R.P."/>
            <person name="Dyer P.S."/>
            <person name="Fillinger S."/>
            <person name="Fournier E."/>
            <person name="Gout L."/>
            <person name="Hahn M."/>
            <person name="Kohn L."/>
            <person name="Lapalu N."/>
            <person name="Plummer K.M."/>
            <person name="Pradier J.M."/>
            <person name="Quevillon E."/>
            <person name="Sharon A."/>
            <person name="Simon A."/>
            <person name="ten Have A."/>
            <person name="Tudzynski B."/>
            <person name="Tudzynski P."/>
            <person name="Wincker P."/>
            <person name="Andrew M."/>
            <person name="Anthouard V."/>
            <person name="Beever R.E."/>
            <person name="Beffa R."/>
            <person name="Benoit I."/>
            <person name="Bouzid O."/>
            <person name="Brault B."/>
            <person name="Chen Z."/>
            <person name="Choquer M."/>
            <person name="Collemare J."/>
            <person name="Cotton P."/>
            <person name="Danchin E.G."/>
            <person name="Da Silva C."/>
            <person name="Gautier A."/>
            <person name="Giraud C."/>
            <person name="Giraud T."/>
            <person name="Gonzalez C."/>
            <person name="Grossetete S."/>
            <person name="Guldener U."/>
            <person name="Henrissat B."/>
            <person name="Howlett B.J."/>
            <person name="Kodira C."/>
            <person name="Kretschmer M."/>
            <person name="Lappartient A."/>
            <person name="Leroch M."/>
            <person name="Levis C."/>
            <person name="Mauceli E."/>
            <person name="Neuveglise C."/>
            <person name="Oeser B."/>
            <person name="Pearson M."/>
            <person name="Poulain J."/>
            <person name="Poussereau N."/>
            <person name="Quesneville H."/>
            <person name="Rascle C."/>
            <person name="Schumacher J."/>
            <person name="Segurens B."/>
            <person name="Sexton A."/>
            <person name="Silva E."/>
            <person name="Sirven C."/>
            <person name="Soanes D.M."/>
            <person name="Talbot N.J."/>
            <person name="Templeton M."/>
            <person name="Yandava C."/>
            <person name="Yarden O."/>
            <person name="Zeng Q."/>
            <person name="Rollins J.A."/>
            <person name="Lebrun M.H."/>
            <person name="Dickman M."/>
        </authorList>
    </citation>
    <scope>NUCLEOTIDE SEQUENCE [LARGE SCALE GENOMIC DNA]</scope>
    <source>
        <strain evidence="1 2">B05.10</strain>
    </source>
</reference>
<dbReference type="Proteomes" id="UP000001798">
    <property type="component" value="Chromosome 1"/>
</dbReference>
<dbReference type="RefSeq" id="XP_001556548.1">
    <property type="nucleotide sequence ID" value="XM_001556498.2"/>
</dbReference>
<name>A0A384J7L1_BOTFB</name>
<proteinExistence type="predicted"/>
<dbReference type="OrthoDB" id="3522805at2759"/>
<keyword evidence="2" id="KW-1185">Reference proteome</keyword>
<sequence length="198" mass="22608">MCNWICTTEVCPTCDSKQRISYEDFHCESNCYPVRQNAVHCKNYRKLNNEIIADYPCINCDEPISIFDDSDSSEDGQKTEMDNLMNAIGAPMENKSIDEASETVAIDDVSEDERDSDDGNISEVSEVSAFSDEEDYDHETAMEGLMAGQIQYDDDDSFDVQEFFGEPDLIEEESPAEESYYLTSPRLTRTEMLRRGWD</sequence>
<dbReference type="VEuPathDB" id="FungiDB:Bcin01g10030"/>
<dbReference type="GeneID" id="5437128"/>
<evidence type="ECO:0000313" key="1">
    <source>
        <dbReference type="EMBL" id="ATZ46397.1"/>
    </source>
</evidence>
<dbReference type="AlphaFoldDB" id="A0A384J7L1"/>
<organism evidence="1 2">
    <name type="scientific">Botryotinia fuckeliana (strain B05.10)</name>
    <name type="common">Noble rot fungus</name>
    <name type="synonym">Botrytis cinerea</name>
    <dbReference type="NCBI Taxonomy" id="332648"/>
    <lineage>
        <taxon>Eukaryota</taxon>
        <taxon>Fungi</taxon>
        <taxon>Dikarya</taxon>
        <taxon>Ascomycota</taxon>
        <taxon>Pezizomycotina</taxon>
        <taxon>Leotiomycetes</taxon>
        <taxon>Helotiales</taxon>
        <taxon>Sclerotiniaceae</taxon>
        <taxon>Botrytis</taxon>
    </lineage>
</organism>
<dbReference type="OMA" id="MCNWICT"/>
<dbReference type="KEGG" id="bfu:BCIN_01g10030"/>
<reference evidence="1 2" key="2">
    <citation type="journal article" date="2012" name="Eukaryot. Cell">
        <title>Genome update of Botrytis cinerea strains B05.10 and T4.</title>
        <authorList>
            <person name="Staats M."/>
            <person name="van Kan J.A."/>
        </authorList>
    </citation>
    <scope>NUCLEOTIDE SEQUENCE [LARGE SCALE GENOMIC DNA]</scope>
    <source>
        <strain evidence="1 2">B05.10</strain>
    </source>
</reference>
<dbReference type="EMBL" id="CP009805">
    <property type="protein sequence ID" value="ATZ46397.1"/>
    <property type="molecule type" value="Genomic_DNA"/>
</dbReference>
<reference evidence="1 2" key="3">
    <citation type="journal article" date="2017" name="Mol. Plant Pathol.">
        <title>A gapless genome sequence of the fungus Botrytis cinerea.</title>
        <authorList>
            <person name="Van Kan J.A."/>
            <person name="Stassen J.H."/>
            <person name="Mosbach A."/>
            <person name="Van Der Lee T.A."/>
            <person name="Faino L."/>
            <person name="Farmer A.D."/>
            <person name="Papasotiriou D.G."/>
            <person name="Zhou S."/>
            <person name="Seidl M.F."/>
            <person name="Cottam E."/>
            <person name="Edel D."/>
            <person name="Hahn M."/>
            <person name="Schwartz D.C."/>
            <person name="Dietrich R.A."/>
            <person name="Widdison S."/>
            <person name="Scalliet G."/>
        </authorList>
    </citation>
    <scope>NUCLEOTIDE SEQUENCE [LARGE SCALE GENOMIC DNA]</scope>
    <source>
        <strain evidence="1 2">B05.10</strain>
    </source>
</reference>
<accession>A0A384J7L1</accession>
<protein>
    <submittedName>
        <fullName evidence="1">Uncharacterized protein</fullName>
    </submittedName>
</protein>
<evidence type="ECO:0000313" key="2">
    <source>
        <dbReference type="Proteomes" id="UP000001798"/>
    </source>
</evidence>
<gene>
    <name evidence="1" type="ORF">BCIN_01g10030</name>
</gene>